<gene>
    <name evidence="1" type="ORF">WKI47_15860</name>
</gene>
<reference evidence="1" key="1">
    <citation type="submission" date="2024-03" db="EMBL/GenBank/DDBJ databases">
        <title>Whole genome sequecning of epiphytes from Marcgravia umbellata leaves.</title>
        <authorList>
            <person name="Kumar G."/>
            <person name="Savka M.A."/>
        </authorList>
    </citation>
    <scope>NUCLEOTIDE SEQUENCE</scope>
    <source>
        <strain evidence="1">RIT_BL5</strain>
    </source>
</reference>
<proteinExistence type="predicted"/>
<name>A0ACC6PER1_9BACL</name>
<dbReference type="EMBL" id="JBBKAR010000042">
    <property type="protein sequence ID" value="MEJ8305384.1"/>
    <property type="molecule type" value="Genomic_DNA"/>
</dbReference>
<accession>A0ACC6PER1</accession>
<comment type="caution">
    <text evidence="1">The sequence shown here is derived from an EMBL/GenBank/DDBJ whole genome shotgun (WGS) entry which is preliminary data.</text>
</comment>
<dbReference type="Proteomes" id="UP001380953">
    <property type="component" value="Unassembled WGS sequence"/>
</dbReference>
<protein>
    <submittedName>
        <fullName evidence="1">Aminoglycoside phosphotransferase family protein</fullName>
        <ecNumber evidence="1">2.7.1.-</ecNumber>
    </submittedName>
</protein>
<keyword evidence="1" id="KW-0808">Transferase</keyword>
<organism evidence="1 2">
    <name type="scientific">Saccharibacillus sacchari</name>
    <dbReference type="NCBI Taxonomy" id="456493"/>
    <lineage>
        <taxon>Bacteria</taxon>
        <taxon>Bacillati</taxon>
        <taxon>Bacillota</taxon>
        <taxon>Bacilli</taxon>
        <taxon>Bacillales</taxon>
        <taxon>Paenibacillaceae</taxon>
        <taxon>Saccharibacillus</taxon>
    </lineage>
</organism>
<keyword evidence="2" id="KW-1185">Reference proteome</keyword>
<sequence>MESVTKRRMSEDELQRIAHANFGCGCTHTQELGEGWANSAYVLQLEDGRSAVLKAAAESEEGRMRCERGLMRTEVDVMRKATSLGTVPLPEIYAYDASKSIVPCEYFLMEKLSGVSYDKVREEMPGQEKETVDRELGGYFRQIHTITGTQFGYYLPNPVNSAAWDEAFIGLMRDVMQDGRDAGIELPMGYGDLDAKLQQHRDALREVKTPRLIHWDSWAGNVFVQNGQVESLIDFERALWADPLMEYGFGKFAYSPAFEQGYGEEDARIRIGAATIGADSQVATLPEGSEHSQKVRRALYPLYLDLVMRVECHYRGFGEEHTQWAHANLKDGWERFLTATQDC</sequence>
<dbReference type="EC" id="2.7.1.-" evidence="1"/>
<evidence type="ECO:0000313" key="2">
    <source>
        <dbReference type="Proteomes" id="UP001380953"/>
    </source>
</evidence>
<evidence type="ECO:0000313" key="1">
    <source>
        <dbReference type="EMBL" id="MEJ8305384.1"/>
    </source>
</evidence>